<dbReference type="CDD" id="cd00167">
    <property type="entry name" value="SANT"/>
    <property type="match status" value="1"/>
</dbReference>
<dbReference type="GO" id="GO:0005634">
    <property type="term" value="C:nucleus"/>
    <property type="evidence" value="ECO:0007669"/>
    <property type="project" value="UniProtKB-SubCell"/>
</dbReference>
<keyword evidence="4" id="KW-1185">Reference proteome</keyword>
<dbReference type="GO" id="GO:0001156">
    <property type="term" value="F:TFIIIC-class transcription factor complex binding"/>
    <property type="evidence" value="ECO:0007669"/>
    <property type="project" value="TreeGrafter"/>
</dbReference>
<dbReference type="InterPro" id="IPR009057">
    <property type="entry name" value="Homeodomain-like_sf"/>
</dbReference>
<dbReference type="Pfam" id="PF15963">
    <property type="entry name" value="Myb_DNA-bind_7"/>
    <property type="match status" value="1"/>
</dbReference>
<comment type="caution">
    <text evidence="3">The sequence shown here is derived from an EMBL/GenBank/DDBJ whole genome shotgun (WGS) entry which is preliminary data.</text>
</comment>
<dbReference type="SUPFAM" id="SSF46689">
    <property type="entry name" value="Homeodomain-like"/>
    <property type="match status" value="1"/>
</dbReference>
<name>A0AA38HIG6_9CUCU</name>
<evidence type="ECO:0000313" key="4">
    <source>
        <dbReference type="Proteomes" id="UP001168821"/>
    </source>
</evidence>
<dbReference type="GO" id="GO:0000126">
    <property type="term" value="C:transcription factor TFIIIB complex"/>
    <property type="evidence" value="ECO:0007669"/>
    <property type="project" value="TreeGrafter"/>
</dbReference>
<comment type="subcellular location">
    <subcellularLocation>
        <location evidence="1">Nucleus</location>
    </subcellularLocation>
</comment>
<dbReference type="InterPro" id="IPR001005">
    <property type="entry name" value="SANT/Myb"/>
</dbReference>
<dbReference type="PANTHER" id="PTHR22929:SF0">
    <property type="entry name" value="TRANSCRIPTION FACTOR TFIIIB COMPONENT B'' HOMOLOG"/>
    <property type="match status" value="1"/>
</dbReference>
<protein>
    <recommendedName>
        <fullName evidence="2">Myb-like domain-containing protein</fullName>
    </recommendedName>
</protein>
<proteinExistence type="predicted"/>
<dbReference type="GO" id="GO:0070898">
    <property type="term" value="P:RNA polymerase III preinitiation complex assembly"/>
    <property type="evidence" value="ECO:0007669"/>
    <property type="project" value="TreeGrafter"/>
</dbReference>
<sequence length="166" mass="18808">MIISFTIEAKQASLGEVHETPAVQEYVVGQLSLVDGEISGGTTVVAQSHEPCPPVTTVARRHVTYSTYSKREPSERWSLEDTQLFYEALSQCGTDFSMMHRLFPKRTRKQLKNKFKYEQHRNKALVDEALSRRLPLDISQYIPQPIEDLDLLAVDFPPVSSVVIDS</sequence>
<dbReference type="Proteomes" id="UP001168821">
    <property type="component" value="Unassembled WGS sequence"/>
</dbReference>
<gene>
    <name evidence="3" type="ORF">Zmor_004273</name>
</gene>
<evidence type="ECO:0000313" key="3">
    <source>
        <dbReference type="EMBL" id="KAJ3625379.1"/>
    </source>
</evidence>
<accession>A0AA38HIG6</accession>
<dbReference type="AlphaFoldDB" id="A0AA38HIG6"/>
<dbReference type="SMART" id="SM00717">
    <property type="entry name" value="SANT"/>
    <property type="match status" value="1"/>
</dbReference>
<organism evidence="3 4">
    <name type="scientific">Zophobas morio</name>
    <dbReference type="NCBI Taxonomy" id="2755281"/>
    <lineage>
        <taxon>Eukaryota</taxon>
        <taxon>Metazoa</taxon>
        <taxon>Ecdysozoa</taxon>
        <taxon>Arthropoda</taxon>
        <taxon>Hexapoda</taxon>
        <taxon>Insecta</taxon>
        <taxon>Pterygota</taxon>
        <taxon>Neoptera</taxon>
        <taxon>Endopterygota</taxon>
        <taxon>Coleoptera</taxon>
        <taxon>Polyphaga</taxon>
        <taxon>Cucujiformia</taxon>
        <taxon>Tenebrionidae</taxon>
        <taxon>Zophobas</taxon>
    </lineage>
</organism>
<feature type="domain" description="Myb-like" evidence="2">
    <location>
        <begin position="73"/>
        <end position="121"/>
    </location>
</feature>
<dbReference type="Gene3D" id="1.10.10.60">
    <property type="entry name" value="Homeodomain-like"/>
    <property type="match status" value="1"/>
</dbReference>
<dbReference type="EMBL" id="JALNTZ010001435">
    <property type="protein sequence ID" value="KAJ3625379.1"/>
    <property type="molecule type" value="Genomic_DNA"/>
</dbReference>
<reference evidence="3" key="1">
    <citation type="journal article" date="2023" name="G3 (Bethesda)">
        <title>Whole genome assemblies of Zophobas morio and Tenebrio molitor.</title>
        <authorList>
            <person name="Kaur S."/>
            <person name="Stinson S.A."/>
            <person name="diCenzo G.C."/>
        </authorList>
    </citation>
    <scope>NUCLEOTIDE SEQUENCE</scope>
    <source>
        <strain evidence="3">QUZm001</strain>
    </source>
</reference>
<dbReference type="PANTHER" id="PTHR22929">
    <property type="entry name" value="RNA POLYMERASE III TRANSCRIPTION INITIATION FACTOR B"/>
    <property type="match status" value="1"/>
</dbReference>
<evidence type="ECO:0000259" key="2">
    <source>
        <dbReference type="SMART" id="SM00717"/>
    </source>
</evidence>
<evidence type="ECO:0000256" key="1">
    <source>
        <dbReference type="ARBA" id="ARBA00004123"/>
    </source>
</evidence>
<dbReference type="InterPro" id="IPR039467">
    <property type="entry name" value="TFIIIB_B''_Myb"/>
</dbReference>